<sequence>MILSKSILSGEYISNENFINQLRLFIEDVGLEREENSYKLIQKYYSVSDCLYNVLNQYSAFSSFAHDKFIINSFEQRINFYDKKDDLGDSVISFVTDTLQMCKYDYKYPLSDDEFGDFLGLYLKLKKIIDNQRYPILLLIFRILYFKANFIIKRINRKIDFSLLCETNNIIPEALDVEFLTPLINKQINFFPLSEEETKRLNDDINSEFPQLESFIRLAWNIAKNKRIEDIHLMKQIVRLFESHFLHRISNLTIRLTPKECYDEFSINSVYNFLQNCQFSLQLSLQSFDLRFVKDNTDRIGQVQRGTFINNFHPYKKGIESIINFIEENISKINYNEIYLFENDIFEELDSLITKYAKFIRWGENHRFFPFQLTFDESLIEYENLKIFIPSSFANIIDYKYLENKLLDYQNQRHFLAIKYETFKSKVAISELNDQFKKDRFNMLQTIILYAGIITFLFGTINIFSNNTNMNLTQLIINTSGLGVILVLFTSLSLTLAPILSNIVDFNKMIKTRRFKYSAAIIIIYAAIVFLNYRAVNDLHKSQKGYQLEKLIRTSSDDKIHVLDNDSLYIFQIEK</sequence>
<dbReference type="AlphaFoldDB" id="A0A645AAB7"/>
<dbReference type="EMBL" id="VSSQ01012840">
    <property type="protein sequence ID" value="MPM50159.1"/>
    <property type="molecule type" value="Genomic_DNA"/>
</dbReference>
<evidence type="ECO:0000256" key="1">
    <source>
        <dbReference type="SAM" id="Phobius"/>
    </source>
</evidence>
<protein>
    <submittedName>
        <fullName evidence="2">Uncharacterized protein</fullName>
    </submittedName>
</protein>
<gene>
    <name evidence="2" type="ORF">SDC9_96895</name>
</gene>
<keyword evidence="1" id="KW-0812">Transmembrane</keyword>
<accession>A0A645AAB7</accession>
<evidence type="ECO:0000313" key="2">
    <source>
        <dbReference type="EMBL" id="MPM50159.1"/>
    </source>
</evidence>
<organism evidence="2">
    <name type="scientific">bioreactor metagenome</name>
    <dbReference type="NCBI Taxonomy" id="1076179"/>
    <lineage>
        <taxon>unclassified sequences</taxon>
        <taxon>metagenomes</taxon>
        <taxon>ecological metagenomes</taxon>
    </lineage>
</organism>
<name>A0A645AAB7_9ZZZZ</name>
<keyword evidence="1" id="KW-1133">Transmembrane helix</keyword>
<comment type="caution">
    <text evidence="2">The sequence shown here is derived from an EMBL/GenBank/DDBJ whole genome shotgun (WGS) entry which is preliminary data.</text>
</comment>
<feature type="transmembrane region" description="Helical" evidence="1">
    <location>
        <begin position="476"/>
        <end position="503"/>
    </location>
</feature>
<feature type="transmembrane region" description="Helical" evidence="1">
    <location>
        <begin position="447"/>
        <end position="464"/>
    </location>
</feature>
<reference evidence="2" key="1">
    <citation type="submission" date="2019-08" db="EMBL/GenBank/DDBJ databases">
        <authorList>
            <person name="Kucharzyk K."/>
            <person name="Murdoch R.W."/>
            <person name="Higgins S."/>
            <person name="Loffler F."/>
        </authorList>
    </citation>
    <scope>NUCLEOTIDE SEQUENCE</scope>
</reference>
<proteinExistence type="predicted"/>
<keyword evidence="1" id="KW-0472">Membrane</keyword>
<feature type="transmembrane region" description="Helical" evidence="1">
    <location>
        <begin position="515"/>
        <end position="533"/>
    </location>
</feature>